<name>M5C5E2_THACB</name>
<evidence type="ECO:0000256" key="1">
    <source>
        <dbReference type="SAM" id="SignalP"/>
    </source>
</evidence>
<feature type="chain" id="PRO_5004063925" evidence="1">
    <location>
        <begin position="19"/>
        <end position="360"/>
    </location>
</feature>
<dbReference type="HOGENOM" id="CLU_032165_0_0_1"/>
<organism evidence="2 3">
    <name type="scientific">Thanatephorus cucumeris (strain AG1-IB / isolate 7/3/14)</name>
    <name type="common">Lettuce bottom rot fungus</name>
    <name type="synonym">Rhizoctonia solani</name>
    <dbReference type="NCBI Taxonomy" id="1108050"/>
    <lineage>
        <taxon>Eukaryota</taxon>
        <taxon>Fungi</taxon>
        <taxon>Dikarya</taxon>
        <taxon>Basidiomycota</taxon>
        <taxon>Agaricomycotina</taxon>
        <taxon>Agaricomycetes</taxon>
        <taxon>Cantharellales</taxon>
        <taxon>Ceratobasidiaceae</taxon>
        <taxon>Rhizoctonia</taxon>
        <taxon>Rhizoctonia solani AG-1</taxon>
    </lineage>
</organism>
<keyword evidence="1" id="KW-0732">Signal</keyword>
<gene>
    <name evidence="2" type="ORF">BN14_08641</name>
</gene>
<comment type="caution">
    <text evidence="2">The sequence shown here is derived from an EMBL/GenBank/DDBJ whole genome shotgun (WGS) entry which is preliminary data.</text>
</comment>
<evidence type="ECO:0000313" key="3">
    <source>
        <dbReference type="Proteomes" id="UP000012065"/>
    </source>
</evidence>
<dbReference type="EMBL" id="CAOJ01013252">
    <property type="protein sequence ID" value="CCO34539.1"/>
    <property type="molecule type" value="Genomic_DNA"/>
</dbReference>
<sequence length="360" mass="41331">MELVAILKCLLLATNTTARIEQLRYEIIHYVEKFEELYYQYKYDRLSVCKLTLHALLHVADDVLRCGPVWVAWSFSVERYCREITFCAKSKVVPYKTINKHVLQMSQVAAIACKYPQVRKALLFGKNDAPTPVSRMEYVYPEYEEHNIVLRYPSVRQFFLKLPLCKHLARFFCTNYPRQTYTAWLGFIPERCERWGKLRIAEGGDSIRSAIACNPASVYGGRDSSFIRFTFQKDENKNNPNASINMVDAIGYGRLEFLLAVTLPQDDNFGIDVSTTHILAYITEAKDVEGDGTNEILYFTKFGRSFILDATSIKNVAGRVFTKARRAAGEWAIVDRSGGLEKTDFSVEEHDPNDEEGWEN</sequence>
<reference evidence="2 3" key="1">
    <citation type="journal article" date="2013" name="J. Biotechnol.">
        <title>Establishment and interpretation of the genome sequence of the phytopathogenic fungus Rhizoctonia solani AG1-IB isolate 7/3/14.</title>
        <authorList>
            <person name="Wibberg D.W."/>
            <person name="Jelonek L.J."/>
            <person name="Rupp O.R."/>
            <person name="Hennig M.H."/>
            <person name="Eikmeyer F.E."/>
            <person name="Goesmann A.G."/>
            <person name="Hartmann A.H."/>
            <person name="Borriss R.B."/>
            <person name="Grosch R.G."/>
            <person name="Puehler A.P."/>
            <person name="Schlueter A.S."/>
        </authorList>
    </citation>
    <scope>NUCLEOTIDE SEQUENCE [LARGE SCALE GENOMIC DNA]</scope>
    <source>
        <strain evidence="3">AG1-IB / isolate 7/3/14</strain>
    </source>
</reference>
<proteinExistence type="predicted"/>
<dbReference type="Proteomes" id="UP000012065">
    <property type="component" value="Unassembled WGS sequence"/>
</dbReference>
<dbReference type="AlphaFoldDB" id="M5C5E2"/>
<evidence type="ECO:0000313" key="2">
    <source>
        <dbReference type="EMBL" id="CCO34539.1"/>
    </source>
</evidence>
<protein>
    <submittedName>
        <fullName evidence="2">Uncharacterized protein</fullName>
    </submittedName>
</protein>
<accession>M5C5E2</accession>
<feature type="signal peptide" evidence="1">
    <location>
        <begin position="1"/>
        <end position="18"/>
    </location>
</feature>